<accession>A0ABQ9YTD3</accession>
<evidence type="ECO:0000313" key="2">
    <source>
        <dbReference type="Proteomes" id="UP001234178"/>
    </source>
</evidence>
<proteinExistence type="predicted"/>
<gene>
    <name evidence="1" type="ORF">OUZ56_005643</name>
</gene>
<comment type="caution">
    <text evidence="1">The sequence shown here is derived from an EMBL/GenBank/DDBJ whole genome shotgun (WGS) entry which is preliminary data.</text>
</comment>
<protein>
    <submittedName>
        <fullName evidence="1">Uncharacterized protein</fullName>
    </submittedName>
</protein>
<keyword evidence="2" id="KW-1185">Reference proteome</keyword>
<organism evidence="1 2">
    <name type="scientific">Daphnia magna</name>
    <dbReference type="NCBI Taxonomy" id="35525"/>
    <lineage>
        <taxon>Eukaryota</taxon>
        <taxon>Metazoa</taxon>
        <taxon>Ecdysozoa</taxon>
        <taxon>Arthropoda</taxon>
        <taxon>Crustacea</taxon>
        <taxon>Branchiopoda</taxon>
        <taxon>Diplostraca</taxon>
        <taxon>Cladocera</taxon>
        <taxon>Anomopoda</taxon>
        <taxon>Daphniidae</taxon>
        <taxon>Daphnia</taxon>
    </lineage>
</organism>
<dbReference type="Proteomes" id="UP001234178">
    <property type="component" value="Unassembled WGS sequence"/>
</dbReference>
<reference evidence="1 2" key="1">
    <citation type="journal article" date="2023" name="Nucleic Acids Res.">
        <title>The hologenome of Daphnia magna reveals possible DNA methylation and microbiome-mediated evolution of the host genome.</title>
        <authorList>
            <person name="Chaturvedi A."/>
            <person name="Li X."/>
            <person name="Dhandapani V."/>
            <person name="Marshall H."/>
            <person name="Kissane S."/>
            <person name="Cuenca-Cambronero M."/>
            <person name="Asole G."/>
            <person name="Calvet F."/>
            <person name="Ruiz-Romero M."/>
            <person name="Marangio P."/>
            <person name="Guigo R."/>
            <person name="Rago D."/>
            <person name="Mirbahai L."/>
            <person name="Eastwood N."/>
            <person name="Colbourne J.K."/>
            <person name="Zhou J."/>
            <person name="Mallon E."/>
            <person name="Orsini L."/>
        </authorList>
    </citation>
    <scope>NUCLEOTIDE SEQUENCE [LARGE SCALE GENOMIC DNA]</scope>
    <source>
        <strain evidence="1">LRV0_1</strain>
    </source>
</reference>
<sequence length="73" mass="7983">MAAPLNRPIQSKTNLYKKGTDLAYRRGLERKWIATGYPRPQDGLTYGAPSAEFVLSGAAFSLTVSSVVMFNSD</sequence>
<dbReference type="EMBL" id="JAOYFB010000001">
    <property type="protein sequence ID" value="KAK4003892.1"/>
    <property type="molecule type" value="Genomic_DNA"/>
</dbReference>
<name>A0ABQ9YTD3_9CRUS</name>
<evidence type="ECO:0000313" key="1">
    <source>
        <dbReference type="EMBL" id="KAK4003892.1"/>
    </source>
</evidence>